<sequence>MRNIRKAIMLSVALVALVLIGMITVMPTVASSTTYYYYAFVPPAEWQTARDTAKQLIQELGTKLLTGLPAGQVGVKYDLNNDTVVNIADVYIILKQAGLINIDPPKLPGPVASALLSVLEALYGPQLVNYPTLDGRVYLLYMLGYLPYH</sequence>
<organism evidence="1">
    <name type="scientific">Fervidicoccus fontis</name>
    <dbReference type="NCBI Taxonomy" id="683846"/>
    <lineage>
        <taxon>Archaea</taxon>
        <taxon>Thermoproteota</taxon>
        <taxon>Thermoprotei</taxon>
        <taxon>Fervidicoccales</taxon>
        <taxon>Fervidicoccaceae</taxon>
        <taxon>Fervidicoccus</taxon>
    </lineage>
</organism>
<dbReference type="AlphaFoldDB" id="A0A7C1I1K1"/>
<comment type="caution">
    <text evidence="1">The sequence shown here is derived from an EMBL/GenBank/DDBJ whole genome shotgun (WGS) entry which is preliminary data.</text>
</comment>
<dbReference type="EMBL" id="DSDY01000094">
    <property type="protein sequence ID" value="HDS10544.1"/>
    <property type="molecule type" value="Genomic_DNA"/>
</dbReference>
<name>A0A7C1I1K1_9CREN</name>
<gene>
    <name evidence="1" type="ORF">ENO04_02825</name>
</gene>
<evidence type="ECO:0000313" key="1">
    <source>
        <dbReference type="EMBL" id="HDS10544.1"/>
    </source>
</evidence>
<accession>A0A7C1I1K1</accession>
<protein>
    <submittedName>
        <fullName evidence="1">Uncharacterized protein</fullName>
    </submittedName>
</protein>
<proteinExistence type="predicted"/>
<reference evidence="1" key="1">
    <citation type="journal article" date="2020" name="mSystems">
        <title>Genome- and Community-Level Interaction Insights into Carbon Utilization and Element Cycling Functions of Hydrothermarchaeota in Hydrothermal Sediment.</title>
        <authorList>
            <person name="Zhou Z."/>
            <person name="Liu Y."/>
            <person name="Xu W."/>
            <person name="Pan J."/>
            <person name="Luo Z.H."/>
            <person name="Li M."/>
        </authorList>
    </citation>
    <scope>NUCLEOTIDE SEQUENCE [LARGE SCALE GENOMIC DNA]</scope>
    <source>
        <strain evidence="1">SpSt-123</strain>
    </source>
</reference>